<evidence type="ECO:0000313" key="2">
    <source>
        <dbReference type="EMBL" id="MBO3795600.1"/>
    </source>
</evidence>
<evidence type="ECO:0000259" key="1">
    <source>
        <dbReference type="Pfam" id="PF13443"/>
    </source>
</evidence>
<dbReference type="GO" id="GO:0003677">
    <property type="term" value="F:DNA binding"/>
    <property type="evidence" value="ECO:0007669"/>
    <property type="project" value="InterPro"/>
</dbReference>
<proteinExistence type="predicted"/>
<name>A0A8I2BA30_BACIU</name>
<protein>
    <submittedName>
        <fullName evidence="2">Helix-turn-helix transcriptional regulator</fullName>
    </submittedName>
</protein>
<feature type="domain" description="HTH cro/C1-type" evidence="1">
    <location>
        <begin position="5"/>
        <end position="65"/>
    </location>
</feature>
<comment type="caution">
    <text evidence="2">The sequence shown here is derived from an EMBL/GenBank/DDBJ whole genome shotgun (WGS) entry which is preliminary data.</text>
</comment>
<dbReference type="Pfam" id="PF13443">
    <property type="entry name" value="HTH_26"/>
    <property type="match status" value="1"/>
</dbReference>
<dbReference type="SUPFAM" id="SSF47413">
    <property type="entry name" value="lambda repressor-like DNA-binding domains"/>
    <property type="match status" value="1"/>
</dbReference>
<dbReference type="Proteomes" id="UP000665181">
    <property type="component" value="Unassembled WGS sequence"/>
</dbReference>
<dbReference type="EMBL" id="JAGFPW010000014">
    <property type="protein sequence ID" value="MBO3795600.1"/>
    <property type="molecule type" value="Genomic_DNA"/>
</dbReference>
<reference evidence="2" key="1">
    <citation type="submission" date="2021-03" db="EMBL/GenBank/DDBJ databases">
        <title>Isolation of Bacillus subtilis from fermented food sample.</title>
        <authorList>
            <person name="Lakshmanan V."/>
            <person name="Athira K."/>
            <person name="Rajagopal K."/>
        </authorList>
    </citation>
    <scope>NUCLEOTIDE SEQUENCE</scope>
    <source>
        <strain evidence="2">S1</strain>
    </source>
</reference>
<dbReference type="InterPro" id="IPR001387">
    <property type="entry name" value="Cro/C1-type_HTH"/>
</dbReference>
<gene>
    <name evidence="2" type="ORF">J5227_15095</name>
</gene>
<organism evidence="2 3">
    <name type="scientific">Bacillus subtilis</name>
    <dbReference type="NCBI Taxonomy" id="1423"/>
    <lineage>
        <taxon>Bacteria</taxon>
        <taxon>Bacillati</taxon>
        <taxon>Bacillota</taxon>
        <taxon>Bacilli</taxon>
        <taxon>Bacillales</taxon>
        <taxon>Bacillaceae</taxon>
        <taxon>Bacillus</taxon>
    </lineage>
</organism>
<evidence type="ECO:0000313" key="3">
    <source>
        <dbReference type="Proteomes" id="UP000665181"/>
    </source>
</evidence>
<dbReference type="InterPro" id="IPR010982">
    <property type="entry name" value="Lambda_DNA-bd_dom_sf"/>
</dbReference>
<sequence length="82" mass="9986">MIKSNLKPLLDERKISIRQLSREINHEYPTVRKLYRDEMERYPRELLDKVCTYLNIELHELLIFQKIITISNTQDENDILKL</sequence>
<dbReference type="AlphaFoldDB" id="A0A8I2BA30"/>
<accession>A0A8I2BA30</accession>
<dbReference type="Gene3D" id="1.10.260.40">
    <property type="entry name" value="lambda repressor-like DNA-binding domains"/>
    <property type="match status" value="1"/>
</dbReference>